<evidence type="ECO:0000313" key="2">
    <source>
        <dbReference type="EMBL" id="TFL00892.1"/>
    </source>
</evidence>
<sequence length="106" mass="11742">MRIVYGRQYASQIGEADMVITSPGPRRRCRCRPPSTINSPRDHPNGTQDPLDVATSIPQVHPSAGYNLSILSHLSRIMTTWPASQPMPAHGLGSIYLARAKHRAYH</sequence>
<protein>
    <submittedName>
        <fullName evidence="2">Uncharacterized protein</fullName>
    </submittedName>
</protein>
<feature type="region of interest" description="Disordered" evidence="1">
    <location>
        <begin position="21"/>
        <end position="51"/>
    </location>
</feature>
<organism evidence="2 3">
    <name type="scientific">Pterulicium gracile</name>
    <dbReference type="NCBI Taxonomy" id="1884261"/>
    <lineage>
        <taxon>Eukaryota</taxon>
        <taxon>Fungi</taxon>
        <taxon>Dikarya</taxon>
        <taxon>Basidiomycota</taxon>
        <taxon>Agaricomycotina</taxon>
        <taxon>Agaricomycetes</taxon>
        <taxon>Agaricomycetidae</taxon>
        <taxon>Agaricales</taxon>
        <taxon>Pleurotineae</taxon>
        <taxon>Pterulaceae</taxon>
        <taxon>Pterulicium</taxon>
    </lineage>
</organism>
<dbReference type="AlphaFoldDB" id="A0A5C3QGM8"/>
<gene>
    <name evidence="2" type="ORF">BDV98DRAFT_568888</name>
</gene>
<reference evidence="2 3" key="1">
    <citation type="journal article" date="2019" name="Nat. Ecol. Evol.">
        <title>Megaphylogeny resolves global patterns of mushroom evolution.</title>
        <authorList>
            <person name="Varga T."/>
            <person name="Krizsan K."/>
            <person name="Foldi C."/>
            <person name="Dima B."/>
            <person name="Sanchez-Garcia M."/>
            <person name="Sanchez-Ramirez S."/>
            <person name="Szollosi G.J."/>
            <person name="Szarkandi J.G."/>
            <person name="Papp V."/>
            <person name="Albert L."/>
            <person name="Andreopoulos W."/>
            <person name="Angelini C."/>
            <person name="Antonin V."/>
            <person name="Barry K.W."/>
            <person name="Bougher N.L."/>
            <person name="Buchanan P."/>
            <person name="Buyck B."/>
            <person name="Bense V."/>
            <person name="Catcheside P."/>
            <person name="Chovatia M."/>
            <person name="Cooper J."/>
            <person name="Damon W."/>
            <person name="Desjardin D."/>
            <person name="Finy P."/>
            <person name="Geml J."/>
            <person name="Haridas S."/>
            <person name="Hughes K."/>
            <person name="Justo A."/>
            <person name="Karasinski D."/>
            <person name="Kautmanova I."/>
            <person name="Kiss B."/>
            <person name="Kocsube S."/>
            <person name="Kotiranta H."/>
            <person name="LaButti K.M."/>
            <person name="Lechner B.E."/>
            <person name="Liimatainen K."/>
            <person name="Lipzen A."/>
            <person name="Lukacs Z."/>
            <person name="Mihaltcheva S."/>
            <person name="Morgado L.N."/>
            <person name="Niskanen T."/>
            <person name="Noordeloos M.E."/>
            <person name="Ohm R.A."/>
            <person name="Ortiz-Santana B."/>
            <person name="Ovrebo C."/>
            <person name="Racz N."/>
            <person name="Riley R."/>
            <person name="Savchenko A."/>
            <person name="Shiryaev A."/>
            <person name="Soop K."/>
            <person name="Spirin V."/>
            <person name="Szebenyi C."/>
            <person name="Tomsovsky M."/>
            <person name="Tulloss R.E."/>
            <person name="Uehling J."/>
            <person name="Grigoriev I.V."/>
            <person name="Vagvolgyi C."/>
            <person name="Papp T."/>
            <person name="Martin F.M."/>
            <person name="Miettinen O."/>
            <person name="Hibbett D.S."/>
            <person name="Nagy L.G."/>
        </authorList>
    </citation>
    <scope>NUCLEOTIDE SEQUENCE [LARGE SCALE GENOMIC DNA]</scope>
    <source>
        <strain evidence="2 3">CBS 309.79</strain>
    </source>
</reference>
<proteinExistence type="predicted"/>
<dbReference type="Proteomes" id="UP000305067">
    <property type="component" value="Unassembled WGS sequence"/>
</dbReference>
<evidence type="ECO:0000313" key="3">
    <source>
        <dbReference type="Proteomes" id="UP000305067"/>
    </source>
</evidence>
<dbReference type="EMBL" id="ML178827">
    <property type="protein sequence ID" value="TFL00892.1"/>
    <property type="molecule type" value="Genomic_DNA"/>
</dbReference>
<name>A0A5C3QGM8_9AGAR</name>
<evidence type="ECO:0000256" key="1">
    <source>
        <dbReference type="SAM" id="MobiDB-lite"/>
    </source>
</evidence>
<keyword evidence="3" id="KW-1185">Reference proteome</keyword>
<accession>A0A5C3QGM8</accession>